<dbReference type="InterPro" id="IPR002104">
    <property type="entry name" value="Integrase_catalytic"/>
</dbReference>
<dbReference type="Gene3D" id="1.10.443.10">
    <property type="entry name" value="Intergrase catalytic core"/>
    <property type="match status" value="1"/>
</dbReference>
<dbReference type="EMBL" id="BAABAT010000011">
    <property type="protein sequence ID" value="GAA4251657.1"/>
    <property type="molecule type" value="Genomic_DNA"/>
</dbReference>
<evidence type="ECO:0000313" key="3">
    <source>
        <dbReference type="EMBL" id="GAA4251657.1"/>
    </source>
</evidence>
<reference evidence="4" key="1">
    <citation type="journal article" date="2019" name="Int. J. Syst. Evol. Microbiol.">
        <title>The Global Catalogue of Microorganisms (GCM) 10K type strain sequencing project: providing services to taxonomists for standard genome sequencing and annotation.</title>
        <authorList>
            <consortium name="The Broad Institute Genomics Platform"/>
            <consortium name="The Broad Institute Genome Sequencing Center for Infectious Disease"/>
            <person name="Wu L."/>
            <person name="Ma J."/>
        </authorList>
    </citation>
    <scope>NUCLEOTIDE SEQUENCE [LARGE SCALE GENOMIC DNA]</scope>
    <source>
        <strain evidence="4">JCM 17441</strain>
    </source>
</reference>
<dbReference type="PROSITE" id="PS51898">
    <property type="entry name" value="TYR_RECOMBINASE"/>
    <property type="match status" value="1"/>
</dbReference>
<proteinExistence type="predicted"/>
<dbReference type="Proteomes" id="UP001500620">
    <property type="component" value="Unassembled WGS sequence"/>
</dbReference>
<keyword evidence="4" id="KW-1185">Reference proteome</keyword>
<comment type="caution">
    <text evidence="3">The sequence shown here is derived from an EMBL/GenBank/DDBJ whole genome shotgun (WGS) entry which is preliminary data.</text>
</comment>
<keyword evidence="1" id="KW-0233">DNA recombination</keyword>
<dbReference type="PANTHER" id="PTHR30349">
    <property type="entry name" value="PHAGE INTEGRASE-RELATED"/>
    <property type="match status" value="1"/>
</dbReference>
<dbReference type="RefSeq" id="WP_345129097.1">
    <property type="nucleotide sequence ID" value="NZ_BAABAT010000011.1"/>
</dbReference>
<dbReference type="SUPFAM" id="SSF56349">
    <property type="entry name" value="DNA breaking-rejoining enzymes"/>
    <property type="match status" value="1"/>
</dbReference>
<dbReference type="PANTHER" id="PTHR30349:SF64">
    <property type="entry name" value="PROPHAGE INTEGRASE INTD-RELATED"/>
    <property type="match status" value="1"/>
</dbReference>
<accession>A0ABP8DB03</accession>
<protein>
    <recommendedName>
        <fullName evidence="2">Tyr recombinase domain-containing protein</fullName>
    </recommendedName>
</protein>
<evidence type="ECO:0000259" key="2">
    <source>
        <dbReference type="PROSITE" id="PS51898"/>
    </source>
</evidence>
<name>A0ABP8DB03_9ACTN</name>
<organism evidence="3 4">
    <name type="scientific">Dactylosporangium darangshiense</name>
    <dbReference type="NCBI Taxonomy" id="579108"/>
    <lineage>
        <taxon>Bacteria</taxon>
        <taxon>Bacillati</taxon>
        <taxon>Actinomycetota</taxon>
        <taxon>Actinomycetes</taxon>
        <taxon>Micromonosporales</taxon>
        <taxon>Micromonosporaceae</taxon>
        <taxon>Dactylosporangium</taxon>
    </lineage>
</organism>
<gene>
    <name evidence="3" type="ORF">GCM10022255_045140</name>
</gene>
<feature type="domain" description="Tyr recombinase" evidence="2">
    <location>
        <begin position="165"/>
        <end position="373"/>
    </location>
</feature>
<dbReference type="InterPro" id="IPR011010">
    <property type="entry name" value="DNA_brk_join_enz"/>
</dbReference>
<evidence type="ECO:0000313" key="4">
    <source>
        <dbReference type="Proteomes" id="UP001500620"/>
    </source>
</evidence>
<dbReference type="InterPro" id="IPR050090">
    <property type="entry name" value="Tyrosine_recombinase_XerCD"/>
</dbReference>
<dbReference type="InterPro" id="IPR013762">
    <property type="entry name" value="Integrase-like_cat_sf"/>
</dbReference>
<evidence type="ECO:0000256" key="1">
    <source>
        <dbReference type="ARBA" id="ARBA00023172"/>
    </source>
</evidence>
<sequence length="384" mass="43691">MHDPTFKRLRFARLEGWLGRGDLAAAARLELVSGVVHLRPEDAMFEAMLRGWQAQQVARGLREDTIAPRERLVRRFAAFANAYPWQWGPQHMDEWTLSLTGEHHLAPSTIRGYQTDLRLFSEYVTDGRYGWATACEEAFGPGMHPVAICHEWNTIAHLNEYEGRPEGRPMTREELQLFLDFADDQVERAVSSKRKGALAAYRDATLFKVVYGWGLRRTETSKLDLVDFGRNPAAPEFGRYGMLHVRYGKAVRGQPPRRRNVAAVMGWAVEALVDYVENIRPRFGCGDHPALWVTERGGRVKPAEINARFVSYRDALGLPKELSPHSLRHSYVTHLTEDGVDRRFIQEQVGHRCDTSTAIYTHVSGDFMNTALRKALTPAFTRTS</sequence>
<dbReference type="Pfam" id="PF00589">
    <property type="entry name" value="Phage_integrase"/>
    <property type="match status" value="1"/>
</dbReference>